<protein>
    <submittedName>
        <fullName evidence="1">DUF4868 domain-containing protein</fullName>
    </submittedName>
</protein>
<evidence type="ECO:0000313" key="2">
    <source>
        <dbReference type="Proteomes" id="UP001319874"/>
    </source>
</evidence>
<proteinExistence type="predicted"/>
<dbReference type="Proteomes" id="UP001319874">
    <property type="component" value="Plasmid pPT70"/>
</dbReference>
<dbReference type="EMBL" id="AP024960">
    <property type="protein sequence ID" value="BCZ85753.1"/>
    <property type="molecule type" value="Genomic_DNA"/>
</dbReference>
<dbReference type="RefSeq" id="WP_229518219.1">
    <property type="nucleotide sequence ID" value="NZ_AP024960.1"/>
</dbReference>
<gene>
    <name evidence="1" type="ORF">PTKU64_94280</name>
</gene>
<dbReference type="Pfam" id="PF16162">
    <property type="entry name" value="KwaB"/>
    <property type="match status" value="1"/>
</dbReference>
<keyword evidence="2" id="KW-1185">Reference proteome</keyword>
<reference evidence="1 2" key="1">
    <citation type="journal article" date="2022" name="Front. Microbiol.">
        <title>Identification and characterization of a novel class of self-sufficient cytochrome P450 hydroxylase involved in cyclohexanecarboxylate degradation in Paraburkholderia terrae strain KU-64.</title>
        <authorList>
            <person name="Yamamoto T."/>
            <person name="Hasegawa Y."/>
            <person name="Iwaki H."/>
        </authorList>
    </citation>
    <scope>NUCLEOTIDE SEQUENCE [LARGE SCALE GENOMIC DNA]</scope>
    <source>
        <strain evidence="1 2">KU-64</strain>
    </source>
</reference>
<name>A0ABM7U354_9BURK</name>
<geneLocation type="plasmid" evidence="1 2">
    <name>pPT70</name>
</geneLocation>
<organism evidence="1 2">
    <name type="scientific">Paraburkholderia terrae</name>
    <dbReference type="NCBI Taxonomy" id="311230"/>
    <lineage>
        <taxon>Bacteria</taxon>
        <taxon>Pseudomonadati</taxon>
        <taxon>Pseudomonadota</taxon>
        <taxon>Betaproteobacteria</taxon>
        <taxon>Burkholderiales</taxon>
        <taxon>Burkholderiaceae</taxon>
        <taxon>Paraburkholderia</taxon>
    </lineage>
</organism>
<accession>A0ABM7U354</accession>
<dbReference type="InterPro" id="IPR032359">
    <property type="entry name" value="KwaB-like"/>
</dbReference>
<evidence type="ECO:0000313" key="1">
    <source>
        <dbReference type="EMBL" id="BCZ85753.1"/>
    </source>
</evidence>
<sequence length="304" mass="34532">MKQNFDSLRDFDYAQAEVYLWVFKHSASPNKFLAHYVRTDETLDGILRGVVTDEMGRLTEFAPYTYLAESNENSCLSMVADQSNFPNLKTLVDRHEPDHAVQSVKDMMGADGYVVKFSDGAKTVYAVKRSTSSWKTKYPKKYINMIFQNGELSATQDTTFSIERNFDFYFIDETLFIARKRAFESAMAHREGYVQAFSDLQQDASFAGMFTNMQPLIDYVGTNSIQLRRMAVVEQKALYAQPNFLTSLQAVSTARAWGLNFASGNNQIIPCAQTARTILQVLLDHRLLSEVTQNIYDVPDAVQV</sequence>
<keyword evidence="1" id="KW-0614">Plasmid</keyword>